<reference evidence="2" key="1">
    <citation type="submission" date="2021-01" db="EMBL/GenBank/DDBJ databases">
        <authorList>
            <person name="Corre E."/>
            <person name="Pelletier E."/>
            <person name="Niang G."/>
            <person name="Scheremetjew M."/>
            <person name="Finn R."/>
            <person name="Kale V."/>
            <person name="Holt S."/>
            <person name="Cochrane G."/>
            <person name="Meng A."/>
            <person name="Brown T."/>
            <person name="Cohen L."/>
        </authorList>
    </citation>
    <scope>NUCLEOTIDE SEQUENCE</scope>
    <source>
        <strain evidence="2">CCMP826</strain>
    </source>
</reference>
<feature type="region of interest" description="Disordered" evidence="1">
    <location>
        <begin position="150"/>
        <end position="172"/>
    </location>
</feature>
<feature type="compositionally biased region" description="Low complexity" evidence="1">
    <location>
        <begin position="158"/>
        <end position="168"/>
    </location>
</feature>
<dbReference type="AlphaFoldDB" id="A0A7S2DWT7"/>
<evidence type="ECO:0000313" key="2">
    <source>
        <dbReference type="EMBL" id="CAD9466684.1"/>
    </source>
</evidence>
<protein>
    <submittedName>
        <fullName evidence="2">Uncharacterized protein</fullName>
    </submittedName>
</protein>
<evidence type="ECO:0000256" key="1">
    <source>
        <dbReference type="SAM" id="MobiDB-lite"/>
    </source>
</evidence>
<dbReference type="EMBL" id="HBGV01000578">
    <property type="protein sequence ID" value="CAD9466684.1"/>
    <property type="molecule type" value="Transcribed_RNA"/>
</dbReference>
<sequence length="181" mass="20452">MNPMEPEKNGPFYKRSLQVESSFRMSLTRSSISFNTECEIVGLRPPVLEENFNLASKDAFKHTSSSRRGSSCSTASSLTCDGVNNSWEGTQAVHSPVSTEMKNAVKDIVSKDCCWTAVQQKIKTARLVTSLGVPEVLGEYIQTHAEELQRREEEERTQQQMESQTSRTRNMKKRLSVVMRL</sequence>
<accession>A0A7S2DWT7</accession>
<name>A0A7S2DWT7_9STRA</name>
<proteinExistence type="predicted"/>
<organism evidence="2">
    <name type="scientific">Helicotheca tamesis</name>
    <dbReference type="NCBI Taxonomy" id="374047"/>
    <lineage>
        <taxon>Eukaryota</taxon>
        <taxon>Sar</taxon>
        <taxon>Stramenopiles</taxon>
        <taxon>Ochrophyta</taxon>
        <taxon>Bacillariophyta</taxon>
        <taxon>Mediophyceae</taxon>
        <taxon>Lithodesmiophycidae</taxon>
        <taxon>Lithodesmiales</taxon>
        <taxon>Lithodesmiaceae</taxon>
        <taxon>Helicotheca</taxon>
    </lineage>
</organism>
<gene>
    <name evidence="2" type="ORF">HTAM1171_LOCUS400</name>
</gene>